<name>A0A8T0IK27_CERPU</name>
<organism evidence="4 5">
    <name type="scientific">Ceratodon purpureus</name>
    <name type="common">Fire moss</name>
    <name type="synonym">Dicranum purpureum</name>
    <dbReference type="NCBI Taxonomy" id="3225"/>
    <lineage>
        <taxon>Eukaryota</taxon>
        <taxon>Viridiplantae</taxon>
        <taxon>Streptophyta</taxon>
        <taxon>Embryophyta</taxon>
        <taxon>Bryophyta</taxon>
        <taxon>Bryophytina</taxon>
        <taxon>Bryopsida</taxon>
        <taxon>Dicranidae</taxon>
        <taxon>Pseudoditrichales</taxon>
        <taxon>Ditrichaceae</taxon>
        <taxon>Ceratodon</taxon>
    </lineage>
</organism>
<protein>
    <recommendedName>
        <fullName evidence="6">Trypsin family protein</fullName>
    </recommendedName>
</protein>
<dbReference type="Proteomes" id="UP000822688">
    <property type="component" value="Chromosome 3"/>
</dbReference>
<feature type="region of interest" description="Disordered" evidence="1">
    <location>
        <begin position="591"/>
        <end position="645"/>
    </location>
</feature>
<feature type="compositionally biased region" description="Basic and acidic residues" evidence="1">
    <location>
        <begin position="591"/>
        <end position="605"/>
    </location>
</feature>
<keyword evidence="5" id="KW-1185">Reference proteome</keyword>
<dbReference type="InterPro" id="IPR009003">
    <property type="entry name" value="Peptidase_S1_PA"/>
</dbReference>
<dbReference type="OrthoDB" id="1881052at2759"/>
<dbReference type="SUPFAM" id="SSF50494">
    <property type="entry name" value="Trypsin-like serine proteases"/>
    <property type="match status" value="1"/>
</dbReference>
<gene>
    <name evidence="4" type="ORF">KC19_3G116200</name>
</gene>
<proteinExistence type="predicted"/>
<dbReference type="Pfam" id="PF25819">
    <property type="entry name" value="Nal1_C"/>
    <property type="match status" value="1"/>
</dbReference>
<evidence type="ECO:0008006" key="6">
    <source>
        <dbReference type="Google" id="ProtNLM"/>
    </source>
</evidence>
<dbReference type="InterPro" id="IPR057905">
    <property type="entry name" value="Nal1_N"/>
</dbReference>
<dbReference type="InterPro" id="IPR057906">
    <property type="entry name" value="Nal1"/>
</dbReference>
<dbReference type="Pfam" id="PF25608">
    <property type="entry name" value="NAL1_N"/>
    <property type="match status" value="1"/>
</dbReference>
<feature type="region of interest" description="Disordered" evidence="1">
    <location>
        <begin position="1"/>
        <end position="25"/>
    </location>
</feature>
<feature type="domain" description="Nal1 C-terminal" evidence="3">
    <location>
        <begin position="202"/>
        <end position="469"/>
    </location>
</feature>
<evidence type="ECO:0000313" key="4">
    <source>
        <dbReference type="EMBL" id="KAG0583187.1"/>
    </source>
</evidence>
<reference evidence="4" key="1">
    <citation type="submission" date="2020-06" db="EMBL/GenBank/DDBJ databases">
        <title>WGS assembly of Ceratodon purpureus strain R40.</title>
        <authorList>
            <person name="Carey S.B."/>
            <person name="Jenkins J."/>
            <person name="Shu S."/>
            <person name="Lovell J.T."/>
            <person name="Sreedasyam A."/>
            <person name="Maumus F."/>
            <person name="Tiley G.P."/>
            <person name="Fernandez-Pozo N."/>
            <person name="Barry K."/>
            <person name="Chen C."/>
            <person name="Wang M."/>
            <person name="Lipzen A."/>
            <person name="Daum C."/>
            <person name="Saski C.A."/>
            <person name="Payton A.C."/>
            <person name="Mcbreen J.C."/>
            <person name="Conrad R.E."/>
            <person name="Kollar L.M."/>
            <person name="Olsson S."/>
            <person name="Huttunen S."/>
            <person name="Landis J.B."/>
            <person name="Wickett N.J."/>
            <person name="Johnson M.G."/>
            <person name="Rensing S.A."/>
            <person name="Grimwood J."/>
            <person name="Schmutz J."/>
            <person name="Mcdaniel S.F."/>
        </authorList>
    </citation>
    <scope>NUCLEOTIDE SEQUENCE</scope>
    <source>
        <strain evidence="4">R40</strain>
    </source>
</reference>
<sequence>MGDDCPAVNGSSSQNESACTGLQCPESRPPPYPVRKFGSCSCAAAAPKPSESPSAPGVGGGTHSYKSGAYLLWPGNDQLFASADERAACFSGLQKAGGVMSNDGEVPRGNQASTLLELMTIRAYHSKSLRSCGLGTALGFRTRGGELTSIPAIIVFVARKVHTQWLHEMQILPSSVSGPGGIWCDIDVVEFSYFGVPAMMPKEQMFSEVLDGLRGMDATIGSGTQVASQETYGTLGALVQSQIGARELGFITNRHVAVDLDYPSQRMFHPLPPNLGPGVFLGAVKRATSFVKDDLWYGVFAGVNPETFVRADGAFIPFCETFDISKVATSIRGVGIMGEVYRVDLQAQIGSLVGRQVVKVGRSSGVTKGVIMGYAVEYNDENGVCFLTDFLIVGENKQSFDLEGDSGSLILLTYENDAQKPQPVGLIWGGTANRGRLKLRNEHGPENWTSGVDLGRLLDILQLDIIRTDKALQEAVLLQDRVESASMISSPRWLEKDRVPEPVSSPPRDEPAQDPEQEPEEEPETSSPAAKDLISSSSIGNFPLGRVEPRPSLDLADEDLSMRLSGPSSSGTVHPNALSLHTVHEDTALNHNDSVHDQNDPHQLDTVHPSAENTSDTLLLLPCPPSRDVGDVHESRSRGIKARKL</sequence>
<evidence type="ECO:0000259" key="2">
    <source>
        <dbReference type="Pfam" id="PF25608"/>
    </source>
</evidence>
<dbReference type="PANTHER" id="PTHR31521">
    <property type="entry name" value="EXPRESSED PROTEIN"/>
    <property type="match status" value="1"/>
</dbReference>
<evidence type="ECO:0000256" key="1">
    <source>
        <dbReference type="SAM" id="MobiDB-lite"/>
    </source>
</evidence>
<feature type="compositionally biased region" description="Acidic residues" evidence="1">
    <location>
        <begin position="512"/>
        <end position="524"/>
    </location>
</feature>
<evidence type="ECO:0000313" key="5">
    <source>
        <dbReference type="Proteomes" id="UP000822688"/>
    </source>
</evidence>
<feature type="region of interest" description="Disordered" evidence="1">
    <location>
        <begin position="493"/>
        <end position="552"/>
    </location>
</feature>
<dbReference type="AlphaFoldDB" id="A0A8T0IK27"/>
<feature type="compositionally biased region" description="Polar residues" evidence="1">
    <location>
        <begin position="9"/>
        <end position="20"/>
    </location>
</feature>
<comment type="caution">
    <text evidence="4">The sequence shown here is derived from an EMBL/GenBank/DDBJ whole genome shotgun (WGS) entry which is preliminary data.</text>
</comment>
<dbReference type="EMBL" id="CM026423">
    <property type="protein sequence ID" value="KAG0583187.1"/>
    <property type="molecule type" value="Genomic_DNA"/>
</dbReference>
<feature type="compositionally biased region" description="Basic and acidic residues" evidence="1">
    <location>
        <begin position="628"/>
        <end position="637"/>
    </location>
</feature>
<accession>A0A8T0IK27</accession>
<dbReference type="PANTHER" id="PTHR31521:SF2">
    <property type="entry name" value="EXPRESSED PROTEIN"/>
    <property type="match status" value="1"/>
</dbReference>
<feature type="domain" description="Nal1 N-terminal" evidence="2">
    <location>
        <begin position="110"/>
        <end position="189"/>
    </location>
</feature>
<dbReference type="InterPro" id="IPR057904">
    <property type="entry name" value="Nal1_C"/>
</dbReference>
<evidence type="ECO:0000259" key="3">
    <source>
        <dbReference type="Pfam" id="PF25819"/>
    </source>
</evidence>